<feature type="compositionally biased region" description="Basic and acidic residues" evidence="2">
    <location>
        <begin position="104"/>
        <end position="126"/>
    </location>
</feature>
<sequence length="126" mass="14032">MNWFTRNRSVTPRSKVHLYTTFEDIHQDFGVVNVYNILDNLESPEQHEIVANCLRYAAKASRRDSISGCPAMILHYKSILNSVEQGIKSAMNEFGTYVGPDQVEDQKMDDGHGHGDDGHGHGADGA</sequence>
<keyword evidence="5" id="KW-1185">Reference proteome</keyword>
<dbReference type="Proteomes" id="UP000694251">
    <property type="component" value="Chromosome 10"/>
</dbReference>
<dbReference type="PROSITE" id="PS50891">
    <property type="entry name" value="LOB"/>
    <property type="match status" value="1"/>
</dbReference>
<dbReference type="InterPro" id="IPR004883">
    <property type="entry name" value="LOB"/>
</dbReference>
<proteinExistence type="inferred from homology"/>
<comment type="caution">
    <text evidence="4">The sequence shown here is derived from an EMBL/GenBank/DDBJ whole genome shotgun (WGS) entry which is preliminary data.</text>
</comment>
<dbReference type="AlphaFoldDB" id="A0A8T1ZVV8"/>
<reference evidence="4 5" key="1">
    <citation type="submission" date="2020-12" db="EMBL/GenBank/DDBJ databases">
        <title>Concerted genomic and epigenomic changes stabilize Arabidopsis allopolyploids.</title>
        <authorList>
            <person name="Chen Z."/>
        </authorList>
    </citation>
    <scope>NUCLEOTIDE SEQUENCE [LARGE SCALE GENOMIC DNA]</scope>
    <source>
        <strain evidence="4">As9502</strain>
        <tissue evidence="4">Leaf</tissue>
    </source>
</reference>
<evidence type="ECO:0000256" key="2">
    <source>
        <dbReference type="SAM" id="MobiDB-lite"/>
    </source>
</evidence>
<accession>A0A8T1ZVV8</accession>
<feature type="domain" description="LOB" evidence="3">
    <location>
        <begin position="1"/>
        <end position="94"/>
    </location>
</feature>
<gene>
    <name evidence="4" type="ORF">ISN44_As10g006940</name>
</gene>
<evidence type="ECO:0000259" key="3">
    <source>
        <dbReference type="PROSITE" id="PS50891"/>
    </source>
</evidence>
<evidence type="ECO:0000313" key="5">
    <source>
        <dbReference type="Proteomes" id="UP000694251"/>
    </source>
</evidence>
<evidence type="ECO:0000313" key="4">
    <source>
        <dbReference type="EMBL" id="KAG7563939.1"/>
    </source>
</evidence>
<dbReference type="Pfam" id="PF03195">
    <property type="entry name" value="LOB"/>
    <property type="match status" value="1"/>
</dbReference>
<feature type="region of interest" description="Disordered" evidence="2">
    <location>
        <begin position="99"/>
        <end position="126"/>
    </location>
</feature>
<comment type="similarity">
    <text evidence="1">Belongs to the LOB domain-containing protein family.</text>
</comment>
<dbReference type="OrthoDB" id="1082014at2759"/>
<evidence type="ECO:0000256" key="1">
    <source>
        <dbReference type="ARBA" id="ARBA00005474"/>
    </source>
</evidence>
<dbReference type="EMBL" id="JAEFBJ010000010">
    <property type="protein sequence ID" value="KAG7563939.1"/>
    <property type="molecule type" value="Genomic_DNA"/>
</dbReference>
<name>A0A8T1ZVV8_ARASU</name>
<protein>
    <submittedName>
        <fullName evidence="4">Lateral organ boundaries LOB</fullName>
    </submittedName>
</protein>
<organism evidence="4 5">
    <name type="scientific">Arabidopsis suecica</name>
    <name type="common">Swedish thale-cress</name>
    <name type="synonym">Cardaminopsis suecica</name>
    <dbReference type="NCBI Taxonomy" id="45249"/>
    <lineage>
        <taxon>Eukaryota</taxon>
        <taxon>Viridiplantae</taxon>
        <taxon>Streptophyta</taxon>
        <taxon>Embryophyta</taxon>
        <taxon>Tracheophyta</taxon>
        <taxon>Spermatophyta</taxon>
        <taxon>Magnoliopsida</taxon>
        <taxon>eudicotyledons</taxon>
        <taxon>Gunneridae</taxon>
        <taxon>Pentapetalae</taxon>
        <taxon>rosids</taxon>
        <taxon>malvids</taxon>
        <taxon>Brassicales</taxon>
        <taxon>Brassicaceae</taxon>
        <taxon>Camelineae</taxon>
        <taxon>Arabidopsis</taxon>
    </lineage>
</organism>